<gene>
    <name evidence="2" type="primary">baiE</name>
    <name evidence="2" type="ORF">BN1049_00254</name>
</gene>
<reference evidence="2" key="1">
    <citation type="submission" date="2014-07" db="EMBL/GenBank/DDBJ databases">
        <authorList>
            <person name="Urmite Genomes Urmite Genomes"/>
        </authorList>
    </citation>
    <scope>NUCLEOTIDE SEQUENCE</scope>
    <source>
        <strain evidence="2">12M76_air</strain>
    </source>
</reference>
<protein>
    <submittedName>
        <fullName evidence="2">Bile acid 7-alpha dehydratase</fullName>
    </submittedName>
</protein>
<feature type="domain" description="SnoaL-like" evidence="1">
    <location>
        <begin position="14"/>
        <end position="139"/>
    </location>
</feature>
<name>A0A078M8I0_9PSED</name>
<dbReference type="SUPFAM" id="SSF54427">
    <property type="entry name" value="NTF2-like"/>
    <property type="match status" value="1"/>
</dbReference>
<dbReference type="InterPro" id="IPR032710">
    <property type="entry name" value="NTF2-like_dom_sf"/>
</dbReference>
<evidence type="ECO:0000313" key="2">
    <source>
        <dbReference type="EMBL" id="CEA00981.1"/>
    </source>
</evidence>
<dbReference type="EMBL" id="LK391969">
    <property type="protein sequence ID" value="CEF25352.1"/>
    <property type="molecule type" value="Genomic_DNA"/>
</dbReference>
<organism evidence="2">
    <name type="scientific">Pseudomonas saudimassiliensis</name>
    <dbReference type="NCBI Taxonomy" id="1461581"/>
    <lineage>
        <taxon>Bacteria</taxon>
        <taxon>Pseudomonadati</taxon>
        <taxon>Pseudomonadota</taxon>
        <taxon>Gammaproteobacteria</taxon>
        <taxon>Pseudomonadales</taxon>
        <taxon>Pseudomonadaceae</taxon>
        <taxon>Pseudomonas</taxon>
    </lineage>
</organism>
<dbReference type="Gene3D" id="3.10.450.50">
    <property type="match status" value="1"/>
</dbReference>
<dbReference type="PATRIC" id="fig|1461581.3.peg.249"/>
<proteinExistence type="predicted"/>
<dbReference type="AlphaFoldDB" id="A0A078M8I0"/>
<dbReference type="Pfam" id="PF13577">
    <property type="entry name" value="SnoaL_4"/>
    <property type="match status" value="1"/>
</dbReference>
<evidence type="ECO:0000259" key="1">
    <source>
        <dbReference type="Pfam" id="PF13577"/>
    </source>
</evidence>
<dbReference type="EMBL" id="LM997413">
    <property type="protein sequence ID" value="CEA00981.1"/>
    <property type="molecule type" value="Genomic_DNA"/>
</dbReference>
<accession>A0A078M8I0</accession>
<dbReference type="RefSeq" id="WP_239419774.1">
    <property type="nucleotide sequence ID" value="NZ_LK391969.1"/>
</dbReference>
<dbReference type="InterPro" id="IPR037401">
    <property type="entry name" value="SnoaL-like"/>
</dbReference>
<dbReference type="CDD" id="cd00531">
    <property type="entry name" value="NTF2_like"/>
    <property type="match status" value="1"/>
</dbReference>
<sequence>MQQTSMVALEQRLQKLEALEQIQQLKHRYLNACDRKDVEEMRACFAPGPILIDYGAIGVFHDRDSFLELYTRLACQPNVIDLHHGANPEIVLESATEARGRWALYYFNVDAQTGLTRQLGGQYEDRYRLTEAGWRIIETRSRIHSTVEGHSLSTPSQ</sequence>